<feature type="compositionally biased region" description="Low complexity" evidence="1">
    <location>
        <begin position="29"/>
        <end position="41"/>
    </location>
</feature>
<keyword evidence="2" id="KW-0812">Transmembrane</keyword>
<proteinExistence type="predicted"/>
<feature type="compositionally biased region" description="Basic and acidic residues" evidence="1">
    <location>
        <begin position="65"/>
        <end position="78"/>
    </location>
</feature>
<keyword evidence="4" id="KW-1185">Reference proteome</keyword>
<dbReference type="EMBL" id="JAAMFJ010000004">
    <property type="protein sequence ID" value="MBS9336740.1"/>
    <property type="molecule type" value="Genomic_DNA"/>
</dbReference>
<evidence type="ECO:0000313" key="4">
    <source>
        <dbReference type="Proteomes" id="UP000735205"/>
    </source>
</evidence>
<keyword evidence="2" id="KW-1133">Transmembrane helix</keyword>
<dbReference type="Proteomes" id="UP000735205">
    <property type="component" value="Unassembled WGS sequence"/>
</dbReference>
<gene>
    <name evidence="3" type="ORF">G6R28_05800</name>
</gene>
<sequence length="108" mass="11619">QTVNSNSKDLTFTVKYTKDATGSDNQDDTNTPSNSGSNGTNQVSSESTKPQTDGKPLPSKQPHTTRLEKYHNLPDTAKKEQGYGMAGLLGITAMLSFFGLSKGLHKNN</sequence>
<feature type="transmembrane region" description="Helical" evidence="2">
    <location>
        <begin position="82"/>
        <end position="100"/>
    </location>
</feature>
<feature type="compositionally biased region" description="Polar residues" evidence="1">
    <location>
        <begin position="1"/>
        <end position="10"/>
    </location>
</feature>
<keyword evidence="2" id="KW-0472">Membrane</keyword>
<organism evidence="3 4">
    <name type="scientific">Fructobacillus papyrifericola</name>
    <dbReference type="NCBI Taxonomy" id="2713172"/>
    <lineage>
        <taxon>Bacteria</taxon>
        <taxon>Bacillati</taxon>
        <taxon>Bacillota</taxon>
        <taxon>Bacilli</taxon>
        <taxon>Lactobacillales</taxon>
        <taxon>Lactobacillaceae</taxon>
        <taxon>Fructobacillus</taxon>
    </lineage>
</organism>
<protein>
    <recommendedName>
        <fullName evidence="5">Gram-positive cocci surface proteins LPxTG domain-containing protein</fullName>
    </recommendedName>
</protein>
<comment type="caution">
    <text evidence="3">The sequence shown here is derived from an EMBL/GenBank/DDBJ whole genome shotgun (WGS) entry which is preliminary data.</text>
</comment>
<feature type="non-terminal residue" evidence="3">
    <location>
        <position position="1"/>
    </location>
</feature>
<feature type="region of interest" description="Disordered" evidence="1">
    <location>
        <begin position="1"/>
        <end position="78"/>
    </location>
</feature>
<name>A0ABS5QW10_9LACO</name>
<evidence type="ECO:0000256" key="2">
    <source>
        <dbReference type="SAM" id="Phobius"/>
    </source>
</evidence>
<evidence type="ECO:0000313" key="3">
    <source>
        <dbReference type="EMBL" id="MBS9336740.1"/>
    </source>
</evidence>
<accession>A0ABS5QW10</accession>
<reference evidence="3 4" key="1">
    <citation type="submission" date="2020-02" db="EMBL/GenBank/DDBJ databases">
        <title>Fructobacillus sp. isolated from paper mulberry of Taiwan.</title>
        <authorList>
            <person name="Lin S.-T."/>
        </authorList>
    </citation>
    <scope>NUCLEOTIDE SEQUENCE [LARGE SCALE GENOMIC DNA]</scope>
    <source>
        <strain evidence="3 4">M1-21</strain>
    </source>
</reference>
<evidence type="ECO:0000256" key="1">
    <source>
        <dbReference type="SAM" id="MobiDB-lite"/>
    </source>
</evidence>
<evidence type="ECO:0008006" key="5">
    <source>
        <dbReference type="Google" id="ProtNLM"/>
    </source>
</evidence>
<dbReference type="RefSeq" id="WP_420798099.1">
    <property type="nucleotide sequence ID" value="NZ_JAAMFJ010000004.1"/>
</dbReference>
<feature type="compositionally biased region" description="Polar residues" evidence="1">
    <location>
        <begin position="42"/>
        <end position="51"/>
    </location>
</feature>